<evidence type="ECO:0000259" key="1">
    <source>
        <dbReference type="Pfam" id="PF01844"/>
    </source>
</evidence>
<dbReference type="Gene3D" id="1.10.30.50">
    <property type="match status" value="1"/>
</dbReference>
<dbReference type="GO" id="GO:0004519">
    <property type="term" value="F:endonuclease activity"/>
    <property type="evidence" value="ECO:0007669"/>
    <property type="project" value="InterPro"/>
</dbReference>
<accession>A0A8E2US58</accession>
<dbReference type="EMBL" id="PVFZ01000052">
    <property type="protein sequence ID" value="PRF21296.1"/>
    <property type="molecule type" value="Genomic_DNA"/>
</dbReference>
<feature type="domain" description="HNH" evidence="1">
    <location>
        <begin position="185"/>
        <end position="240"/>
    </location>
</feature>
<dbReference type="CDD" id="cd00085">
    <property type="entry name" value="HNHc"/>
    <property type="match status" value="1"/>
</dbReference>
<dbReference type="RefSeq" id="WP_105767972.1">
    <property type="nucleotide sequence ID" value="NZ_CAJHDS010000035.1"/>
</dbReference>
<dbReference type="Proteomes" id="UP000237686">
    <property type="component" value="Unassembled WGS sequence"/>
</dbReference>
<dbReference type="Pfam" id="PF01844">
    <property type="entry name" value="HNH"/>
    <property type="match status" value="1"/>
</dbReference>
<dbReference type="InterPro" id="IPR002711">
    <property type="entry name" value="HNH"/>
</dbReference>
<dbReference type="GO" id="GO:0008270">
    <property type="term" value="F:zinc ion binding"/>
    <property type="evidence" value="ECO:0007669"/>
    <property type="project" value="InterPro"/>
</dbReference>
<name>A0A8E2US58_9BURK</name>
<proteinExistence type="predicted"/>
<comment type="caution">
    <text evidence="2">The sequence shown here is derived from an EMBL/GenBank/DDBJ whole genome shotgun (WGS) entry which is preliminary data.</text>
</comment>
<dbReference type="AlphaFoldDB" id="A0A8E2US58"/>
<organism evidence="2 3">
    <name type="scientific">Burkholderia multivorans</name>
    <dbReference type="NCBI Taxonomy" id="87883"/>
    <lineage>
        <taxon>Bacteria</taxon>
        <taxon>Pseudomonadati</taxon>
        <taxon>Pseudomonadota</taxon>
        <taxon>Betaproteobacteria</taxon>
        <taxon>Burkholderiales</taxon>
        <taxon>Burkholderiaceae</taxon>
        <taxon>Burkholderia</taxon>
        <taxon>Burkholderia cepacia complex</taxon>
    </lineage>
</organism>
<gene>
    <name evidence="2" type="ORF">C6P98_19055</name>
</gene>
<reference evidence="2 3" key="1">
    <citation type="submission" date="2018-03" db="EMBL/GenBank/DDBJ databases">
        <authorList>
            <person name="Nguyen K."/>
            <person name="Fouts D."/>
            <person name="Sutton G."/>
        </authorList>
    </citation>
    <scope>NUCLEOTIDE SEQUENCE [LARGE SCALE GENOMIC DNA]</scope>
    <source>
        <strain evidence="2 3">AU17135</strain>
    </source>
</reference>
<sequence>MKFQFDVGGSYSRRDVAQAAGLPDLPSGGSWLTGYVQHDGTYLVFCGVGAPGRTGHDYGNRFEGDELVWSGKTRSHRTQPTIAKMTASDAEIHIFWRQNDHDNFTYAGRGRAISVSDDIPVQVRWRFLNAANGGEGTLAEEIPPDEAAAISPTILEGAMKRVTVNAYERNPVARKACLAFHGYRCAACGFDFEAVYGDIGRGYIHVHHLRPLSSIGASYVIDPVHDLVPLCANCHAMVHRSDPPLPVDVLATRLR</sequence>
<dbReference type="GO" id="GO:0003676">
    <property type="term" value="F:nucleic acid binding"/>
    <property type="evidence" value="ECO:0007669"/>
    <property type="project" value="InterPro"/>
</dbReference>
<protein>
    <submittedName>
        <fullName evidence="2">DUF3427 domain-containing protein</fullName>
    </submittedName>
</protein>
<evidence type="ECO:0000313" key="2">
    <source>
        <dbReference type="EMBL" id="PRF21296.1"/>
    </source>
</evidence>
<evidence type="ECO:0000313" key="3">
    <source>
        <dbReference type="Proteomes" id="UP000237686"/>
    </source>
</evidence>
<dbReference type="InterPro" id="IPR003615">
    <property type="entry name" value="HNH_nuc"/>
</dbReference>